<dbReference type="AlphaFoldDB" id="A0AAD7NYR7"/>
<dbReference type="EMBL" id="JARKIB010000004">
    <property type="protein sequence ID" value="KAJ7780900.1"/>
    <property type="molecule type" value="Genomic_DNA"/>
</dbReference>
<organism evidence="1 2">
    <name type="scientific">Mycena metata</name>
    <dbReference type="NCBI Taxonomy" id="1033252"/>
    <lineage>
        <taxon>Eukaryota</taxon>
        <taxon>Fungi</taxon>
        <taxon>Dikarya</taxon>
        <taxon>Basidiomycota</taxon>
        <taxon>Agaricomycotina</taxon>
        <taxon>Agaricomycetes</taxon>
        <taxon>Agaricomycetidae</taxon>
        <taxon>Agaricales</taxon>
        <taxon>Marasmiineae</taxon>
        <taxon>Mycenaceae</taxon>
        <taxon>Mycena</taxon>
    </lineage>
</organism>
<name>A0AAD7NYR7_9AGAR</name>
<proteinExistence type="predicted"/>
<accession>A0AAD7NYR7</accession>
<evidence type="ECO:0000313" key="1">
    <source>
        <dbReference type="EMBL" id="KAJ7780900.1"/>
    </source>
</evidence>
<reference evidence="1" key="1">
    <citation type="submission" date="2023-03" db="EMBL/GenBank/DDBJ databases">
        <title>Massive genome expansion in bonnet fungi (Mycena s.s.) driven by repeated elements and novel gene families across ecological guilds.</title>
        <authorList>
            <consortium name="Lawrence Berkeley National Laboratory"/>
            <person name="Harder C.B."/>
            <person name="Miyauchi S."/>
            <person name="Viragh M."/>
            <person name="Kuo A."/>
            <person name="Thoen E."/>
            <person name="Andreopoulos B."/>
            <person name="Lu D."/>
            <person name="Skrede I."/>
            <person name="Drula E."/>
            <person name="Henrissat B."/>
            <person name="Morin E."/>
            <person name="Kohler A."/>
            <person name="Barry K."/>
            <person name="LaButti K."/>
            <person name="Morin E."/>
            <person name="Salamov A."/>
            <person name="Lipzen A."/>
            <person name="Mereny Z."/>
            <person name="Hegedus B."/>
            <person name="Baldrian P."/>
            <person name="Stursova M."/>
            <person name="Weitz H."/>
            <person name="Taylor A."/>
            <person name="Grigoriev I.V."/>
            <person name="Nagy L.G."/>
            <person name="Martin F."/>
            <person name="Kauserud H."/>
        </authorList>
    </citation>
    <scope>NUCLEOTIDE SEQUENCE</scope>
    <source>
        <strain evidence="1">CBHHK182m</strain>
    </source>
</reference>
<sequence>MNMLATLKEEDNETIVDESSLAEAAIASVVCETFPGIGADRIVAKAQASTRVVSGLVRPDYLFLARMGPHKRLFLRRENKSLLVMVSHAHDLDRSVDTRLENIENLGTRAIYTQAYTATRSADNCKLVVMGHPMLYRIGYARGTSLYVSGWRSAEPARIQAILSLYAPLTSKITQGRLVYETVALSRFTTDEMDLFLNLRHDLRINIPRVTDIVVGMVRVFAPSFISRFFLRESIMLEDETHYGKVVWADGKHHSLNFPHLFKPTFVWGNDETVAKVVDDEEYDIWKAIEGISGIPPVTGEIRITSHPNRDRRLLLTAHVGEPVSEAGLDPEDPANYPTLSVLFTLLS</sequence>
<protein>
    <submittedName>
        <fullName evidence="1">Uncharacterized protein</fullName>
    </submittedName>
</protein>
<comment type="caution">
    <text evidence="1">The sequence shown here is derived from an EMBL/GenBank/DDBJ whole genome shotgun (WGS) entry which is preliminary data.</text>
</comment>
<evidence type="ECO:0000313" key="2">
    <source>
        <dbReference type="Proteomes" id="UP001215598"/>
    </source>
</evidence>
<dbReference type="Proteomes" id="UP001215598">
    <property type="component" value="Unassembled WGS sequence"/>
</dbReference>
<gene>
    <name evidence="1" type="ORF">B0H16DRAFT_601658</name>
</gene>
<keyword evidence="2" id="KW-1185">Reference proteome</keyword>